<evidence type="ECO:0000313" key="3">
    <source>
        <dbReference type="Proteomes" id="UP000809829"/>
    </source>
</evidence>
<keyword evidence="3" id="KW-1185">Reference proteome</keyword>
<feature type="transmembrane region" description="Helical" evidence="1">
    <location>
        <begin position="284"/>
        <end position="308"/>
    </location>
</feature>
<feature type="transmembrane region" description="Helical" evidence="1">
    <location>
        <begin position="350"/>
        <end position="369"/>
    </location>
</feature>
<organism evidence="2 3">
    <name type="scientific">Priestia iocasae</name>
    <dbReference type="NCBI Taxonomy" id="2291674"/>
    <lineage>
        <taxon>Bacteria</taxon>
        <taxon>Bacillati</taxon>
        <taxon>Bacillota</taxon>
        <taxon>Bacilli</taxon>
        <taxon>Bacillales</taxon>
        <taxon>Bacillaceae</taxon>
        <taxon>Priestia</taxon>
    </lineage>
</organism>
<sequence length="380" mass="44795">MIIWNELKKMFTLKTIILLGLVTFIFYHLFIMFDFDHFPNGRPVRDEFEITKGMIEEYGEWMDEDEFEHFKQLYEQQKQEAEVYIRSQKELVRAGIDSYEAFRQYDGNDQRVNKVRDNIHFEEEMDVFWELQARESIIERYEHPEHLGHASSIEPLTEKQQSRIDELLQTKQHTSTMSWIVYENYNNLIGNMAILIFLSIMILVTPLYLQDRKNHVLLLQYTSKVGRRLFSQKFVAAFIATIAVMTAQLFLFFTLYKGNGTSAFLSLNVNSIFNYLISWYNLTFFHYILLTIAAIYLVGVVVLLLVAYISSVAPNYMTNIGSQIPLMFLLVTFGVNYLVREITSVYLPQYLWPIVLMSVIGLTLMLFMIKVKKERARDIL</sequence>
<dbReference type="RefSeq" id="WP_205186103.1">
    <property type="nucleotide sequence ID" value="NZ_JAFBFC010000003.1"/>
</dbReference>
<feature type="transmembrane region" description="Helical" evidence="1">
    <location>
        <begin position="320"/>
        <end position="338"/>
    </location>
</feature>
<gene>
    <name evidence="2" type="ORF">JOC83_001642</name>
</gene>
<keyword evidence="1" id="KW-0472">Membrane</keyword>
<proteinExistence type="predicted"/>
<evidence type="ECO:0000256" key="1">
    <source>
        <dbReference type="SAM" id="Phobius"/>
    </source>
</evidence>
<evidence type="ECO:0000313" key="2">
    <source>
        <dbReference type="EMBL" id="MBM7702795.1"/>
    </source>
</evidence>
<feature type="transmembrane region" description="Helical" evidence="1">
    <location>
        <begin position="12"/>
        <end position="33"/>
    </location>
</feature>
<accession>A0ABS2QTK0</accession>
<name>A0ABS2QTK0_9BACI</name>
<evidence type="ECO:0008006" key="4">
    <source>
        <dbReference type="Google" id="ProtNLM"/>
    </source>
</evidence>
<feature type="transmembrane region" description="Helical" evidence="1">
    <location>
        <begin position="188"/>
        <end position="209"/>
    </location>
</feature>
<feature type="transmembrane region" description="Helical" evidence="1">
    <location>
        <begin position="234"/>
        <end position="256"/>
    </location>
</feature>
<comment type="caution">
    <text evidence="2">The sequence shown here is derived from an EMBL/GenBank/DDBJ whole genome shotgun (WGS) entry which is preliminary data.</text>
</comment>
<keyword evidence="1" id="KW-0812">Transmembrane</keyword>
<dbReference type="EMBL" id="JAFBFC010000003">
    <property type="protein sequence ID" value="MBM7702795.1"/>
    <property type="molecule type" value="Genomic_DNA"/>
</dbReference>
<reference evidence="2 3" key="1">
    <citation type="submission" date="2021-01" db="EMBL/GenBank/DDBJ databases">
        <title>Genomic Encyclopedia of Type Strains, Phase IV (KMG-IV): sequencing the most valuable type-strain genomes for metagenomic binning, comparative biology and taxonomic classification.</title>
        <authorList>
            <person name="Goeker M."/>
        </authorList>
    </citation>
    <scope>NUCLEOTIDE SEQUENCE [LARGE SCALE GENOMIC DNA]</scope>
    <source>
        <strain evidence="2 3">DSM 104297</strain>
    </source>
</reference>
<protein>
    <recommendedName>
        <fullName evidence="4">ABC transporter permease</fullName>
    </recommendedName>
</protein>
<keyword evidence="1" id="KW-1133">Transmembrane helix</keyword>
<dbReference type="Proteomes" id="UP000809829">
    <property type="component" value="Unassembled WGS sequence"/>
</dbReference>